<dbReference type="PRINTS" id="PR00460">
    <property type="entry name" value="BPEROXIDASE"/>
</dbReference>
<dbReference type="Gene3D" id="1.10.520.10">
    <property type="match status" value="2"/>
</dbReference>
<dbReference type="AlphaFoldDB" id="A0A7S0LRE2"/>
<sequence>MLAITSPMSLAMCPMNGQPPSGHPRVFYRSQASSSVAPAEYISALRTLDVNAVKDDLKNFFRSSDSSWPSDYNNYAPFMVRLLWHNTGSYRQSDGRGGVDGARQRFDPERSWEDNTNLDKARDLLEPIKIKYGNSLSWGDLIVLAGNTAVESMGGPILGTCLGRIDDADGSWSEALGPSDIQEELAPCKVNGTCVTPLGSTTVGLIYLNPEGPLGQPLPEKSAYDVRDAFARMAMNDTETVALIGGGHSFGKTHGACPEGHGPSPKEDPANPWPGKCGDGKGANAFTSGFEGPWTTNPTTWDNGYFKNLVSHDWVVHKGPGGHYQWKVNGTSPSAPGPQGGEQDIMMLTSDISLSKDPLYRPIIEDWATDDGAKRFDHAWSHAWYKLVTRDMGPITRCVGPLTPPAQPFQFPLPDPTPASKRANISDVRIALSELDTKGFNFATLAWQCASSFRVTDYQGGCNGARIRFAPANTWPANKGLDTAISLLAPVKARFGDSLSWADLIVLAGSTLAIDPLAKNMPSVSFCDGRSDDTDGSGWAALRQSSSMLSAATTSATRMTEFYTVLGLTAREMVALVGGAYMVDFHHVYPNPLSASNIFFTDLLTQKWTLVGDENQPCDSGLFGSRWNSTCHRYTATASDGRPLYMFKSDLLIKSDAPMRAIADMFASDAETFSAEFQAAWTKVMNSDRFDGPVRNLCEAKGDEVPQSRVMLA</sequence>
<evidence type="ECO:0000256" key="4">
    <source>
        <dbReference type="ARBA" id="ARBA00022723"/>
    </source>
</evidence>
<evidence type="ECO:0000256" key="6">
    <source>
        <dbReference type="ARBA" id="ARBA00023004"/>
    </source>
</evidence>
<dbReference type="PRINTS" id="PR00458">
    <property type="entry name" value="PEROXIDASE"/>
</dbReference>
<dbReference type="GO" id="GO:0046872">
    <property type="term" value="F:metal ion binding"/>
    <property type="evidence" value="ECO:0007669"/>
    <property type="project" value="UniProtKB-KW"/>
</dbReference>
<evidence type="ECO:0000256" key="3">
    <source>
        <dbReference type="ARBA" id="ARBA00022617"/>
    </source>
</evidence>
<keyword evidence="7" id="KW-0376">Hydrogen peroxide</keyword>
<dbReference type="SUPFAM" id="SSF48113">
    <property type="entry name" value="Heme-dependent peroxidases"/>
    <property type="match status" value="2"/>
</dbReference>
<dbReference type="GO" id="GO:0070301">
    <property type="term" value="P:cellular response to hydrogen peroxide"/>
    <property type="evidence" value="ECO:0007669"/>
    <property type="project" value="TreeGrafter"/>
</dbReference>
<evidence type="ECO:0000259" key="9">
    <source>
        <dbReference type="PROSITE" id="PS50873"/>
    </source>
</evidence>
<dbReference type="PROSITE" id="PS00435">
    <property type="entry name" value="PEROXIDASE_1"/>
    <property type="match status" value="1"/>
</dbReference>
<dbReference type="Pfam" id="PF00141">
    <property type="entry name" value="peroxidase"/>
    <property type="match status" value="2"/>
</dbReference>
<dbReference type="PROSITE" id="PS50873">
    <property type="entry name" value="PEROXIDASE_4"/>
    <property type="match status" value="2"/>
</dbReference>
<dbReference type="PANTHER" id="PTHR30555">
    <property type="entry name" value="HYDROPEROXIDASE I, BIFUNCTIONAL CATALASE-PEROXIDASE"/>
    <property type="match status" value="1"/>
</dbReference>
<evidence type="ECO:0000256" key="2">
    <source>
        <dbReference type="ARBA" id="ARBA00022559"/>
    </source>
</evidence>
<protein>
    <recommendedName>
        <fullName evidence="9">Plant heme peroxidase family profile domain-containing protein</fullName>
    </recommendedName>
</protein>
<accession>A0A7S0LRE2</accession>
<comment type="catalytic activity">
    <reaction evidence="8">
        <text>2 H2O2 = O2 + 2 H2O</text>
        <dbReference type="Rhea" id="RHEA:20309"/>
        <dbReference type="ChEBI" id="CHEBI:15377"/>
        <dbReference type="ChEBI" id="CHEBI:15379"/>
        <dbReference type="ChEBI" id="CHEBI:16240"/>
        <dbReference type="EC" id="1.11.1.21"/>
    </reaction>
</comment>
<dbReference type="InterPro" id="IPR000763">
    <property type="entry name" value="Catalase_peroxidase"/>
</dbReference>
<proteinExistence type="predicted"/>
<evidence type="ECO:0000256" key="5">
    <source>
        <dbReference type="ARBA" id="ARBA00023002"/>
    </source>
</evidence>
<reference evidence="10" key="1">
    <citation type="submission" date="2021-01" db="EMBL/GenBank/DDBJ databases">
        <authorList>
            <person name="Corre E."/>
            <person name="Pelletier E."/>
            <person name="Niang G."/>
            <person name="Scheremetjew M."/>
            <person name="Finn R."/>
            <person name="Kale V."/>
            <person name="Holt S."/>
            <person name="Cochrane G."/>
            <person name="Meng A."/>
            <person name="Brown T."/>
            <person name="Cohen L."/>
        </authorList>
    </citation>
    <scope>NUCLEOTIDE SEQUENCE</scope>
    <source>
        <strain evidence="10">PLY182g</strain>
    </source>
</reference>
<dbReference type="InterPro" id="IPR019793">
    <property type="entry name" value="Peroxidases_heam-ligand_BS"/>
</dbReference>
<keyword evidence="6" id="KW-0408">Iron</keyword>
<evidence type="ECO:0000256" key="7">
    <source>
        <dbReference type="ARBA" id="ARBA00023324"/>
    </source>
</evidence>
<evidence type="ECO:0000256" key="1">
    <source>
        <dbReference type="ARBA" id="ARBA00001970"/>
    </source>
</evidence>
<name>A0A7S0LRE2_9EUKA</name>
<dbReference type="GO" id="GO:0042744">
    <property type="term" value="P:hydrogen peroxide catabolic process"/>
    <property type="evidence" value="ECO:0007669"/>
    <property type="project" value="UniProtKB-KW"/>
</dbReference>
<dbReference type="GO" id="GO:0020037">
    <property type="term" value="F:heme binding"/>
    <property type="evidence" value="ECO:0007669"/>
    <property type="project" value="InterPro"/>
</dbReference>
<keyword evidence="4" id="KW-0479">Metal-binding</keyword>
<dbReference type="EMBL" id="HBEY01045097">
    <property type="protein sequence ID" value="CAD8618212.1"/>
    <property type="molecule type" value="Transcribed_RNA"/>
</dbReference>
<gene>
    <name evidence="10" type="ORF">CPEL01642_LOCUS21593</name>
</gene>
<dbReference type="GO" id="GO:0005829">
    <property type="term" value="C:cytosol"/>
    <property type="evidence" value="ECO:0007669"/>
    <property type="project" value="TreeGrafter"/>
</dbReference>
<comment type="cofactor">
    <cofactor evidence="1">
        <name>heme b</name>
        <dbReference type="ChEBI" id="CHEBI:60344"/>
    </cofactor>
</comment>
<feature type="domain" description="Plant heme peroxidase family profile" evidence="9">
    <location>
        <begin position="82"/>
        <end position="312"/>
    </location>
</feature>
<dbReference type="InterPro" id="IPR010255">
    <property type="entry name" value="Haem_peroxidase_sf"/>
</dbReference>
<dbReference type="InterPro" id="IPR002016">
    <property type="entry name" value="Haem_peroxidase"/>
</dbReference>
<evidence type="ECO:0000313" key="10">
    <source>
        <dbReference type="EMBL" id="CAD8618212.1"/>
    </source>
</evidence>
<evidence type="ECO:0000256" key="8">
    <source>
        <dbReference type="ARBA" id="ARBA00049145"/>
    </source>
</evidence>
<dbReference type="PANTHER" id="PTHR30555:SF0">
    <property type="entry name" value="CATALASE-PEROXIDASE"/>
    <property type="match status" value="1"/>
</dbReference>
<organism evidence="10">
    <name type="scientific">Coccolithus braarudii</name>
    <dbReference type="NCBI Taxonomy" id="221442"/>
    <lineage>
        <taxon>Eukaryota</taxon>
        <taxon>Haptista</taxon>
        <taxon>Haptophyta</taxon>
        <taxon>Prymnesiophyceae</taxon>
        <taxon>Coccolithales</taxon>
        <taxon>Coccolithaceae</taxon>
        <taxon>Coccolithus</taxon>
    </lineage>
</organism>
<dbReference type="GO" id="GO:0004096">
    <property type="term" value="F:catalase activity"/>
    <property type="evidence" value="ECO:0007669"/>
    <property type="project" value="InterPro"/>
</dbReference>
<keyword evidence="5" id="KW-0560">Oxidoreductase</keyword>
<dbReference type="Gene3D" id="1.10.420.10">
    <property type="entry name" value="Peroxidase, domain 2"/>
    <property type="match status" value="2"/>
</dbReference>
<feature type="domain" description="Plant heme peroxidase family profile" evidence="9">
    <location>
        <begin position="449"/>
        <end position="702"/>
    </location>
</feature>
<keyword evidence="2" id="KW-0575">Peroxidase</keyword>
<keyword evidence="3" id="KW-0349">Heme</keyword>